<dbReference type="AlphaFoldDB" id="A0A8K0IJF6"/>
<feature type="domain" description="KIB1-4 beta-propeller" evidence="2">
    <location>
        <begin position="67"/>
        <end position="356"/>
    </location>
</feature>
<dbReference type="InterPro" id="IPR005174">
    <property type="entry name" value="KIB1-4_b-propeller"/>
</dbReference>
<dbReference type="InterPro" id="IPR001810">
    <property type="entry name" value="F-box_dom"/>
</dbReference>
<accession>A0A8K0IJF6</accession>
<comment type="caution">
    <text evidence="3">The sequence shown here is derived from an EMBL/GenBank/DDBJ whole genome shotgun (WGS) entry which is preliminary data.</text>
</comment>
<protein>
    <submittedName>
        <fullName evidence="3">F-box protein SKIP23-like</fullName>
    </submittedName>
</protein>
<dbReference type="SUPFAM" id="SSF81383">
    <property type="entry name" value="F-box domain"/>
    <property type="match status" value="1"/>
</dbReference>
<proteinExistence type="predicted"/>
<evidence type="ECO:0000313" key="4">
    <source>
        <dbReference type="Proteomes" id="UP000797356"/>
    </source>
</evidence>
<keyword evidence="4" id="KW-1185">Reference proteome</keyword>
<dbReference type="InterPro" id="IPR036047">
    <property type="entry name" value="F-box-like_dom_sf"/>
</dbReference>
<dbReference type="Pfam" id="PF03478">
    <property type="entry name" value="Beta-prop_KIB1-4"/>
    <property type="match status" value="1"/>
</dbReference>
<evidence type="ECO:0000259" key="2">
    <source>
        <dbReference type="Pfam" id="PF03478"/>
    </source>
</evidence>
<dbReference type="Proteomes" id="UP000797356">
    <property type="component" value="Chromosome 8"/>
</dbReference>
<dbReference type="EMBL" id="CM017879">
    <property type="protein sequence ID" value="KAG1359710.1"/>
    <property type="molecule type" value="Genomic_DNA"/>
</dbReference>
<name>A0A8K0IJF6_COCNU</name>
<evidence type="ECO:0000313" key="3">
    <source>
        <dbReference type="EMBL" id="KAG1359710.1"/>
    </source>
</evidence>
<organism evidence="3 4">
    <name type="scientific">Cocos nucifera</name>
    <name type="common">Coconut palm</name>
    <dbReference type="NCBI Taxonomy" id="13894"/>
    <lineage>
        <taxon>Eukaryota</taxon>
        <taxon>Viridiplantae</taxon>
        <taxon>Streptophyta</taxon>
        <taxon>Embryophyta</taxon>
        <taxon>Tracheophyta</taxon>
        <taxon>Spermatophyta</taxon>
        <taxon>Magnoliopsida</taxon>
        <taxon>Liliopsida</taxon>
        <taxon>Arecaceae</taxon>
        <taxon>Arecoideae</taxon>
        <taxon>Cocoseae</taxon>
        <taxon>Attaleinae</taxon>
        <taxon>Cocos</taxon>
    </lineage>
</organism>
<feature type="domain" description="F-box" evidence="1">
    <location>
        <begin position="8"/>
        <end position="36"/>
    </location>
</feature>
<reference evidence="3" key="1">
    <citation type="journal article" date="2017" name="Gigascience">
        <title>The genome draft of coconut (Cocos nucifera).</title>
        <authorList>
            <person name="Xiao Y."/>
            <person name="Xu P."/>
            <person name="Fan H."/>
            <person name="Baudouin L."/>
            <person name="Xia W."/>
            <person name="Bocs S."/>
            <person name="Xu J."/>
            <person name="Li Q."/>
            <person name="Guo A."/>
            <person name="Zhou L."/>
            <person name="Li J."/>
            <person name="Wu Y."/>
            <person name="Ma Z."/>
            <person name="Armero A."/>
            <person name="Issali A.E."/>
            <person name="Liu N."/>
            <person name="Peng M."/>
            <person name="Yang Y."/>
        </authorList>
    </citation>
    <scope>NUCLEOTIDE SEQUENCE</scope>
    <source>
        <tissue evidence="3">Spear leaf of Hainan Tall coconut</tissue>
    </source>
</reference>
<evidence type="ECO:0000259" key="1">
    <source>
        <dbReference type="Pfam" id="PF00646"/>
    </source>
</evidence>
<sequence>MSLHDWAALPPELQSLVLCRLEVADYVRFGAVCRSWCWTVAQRICLPKSQIPWLMLSNSSDPDTRRFFSRADQKMYKIHLPEIHGHSCIGSSDGWLITVDELSELHALNPLTGASLAFPSVTTFSDLADAVRHSDGRITDYVLVAYDEEVPNEVEEMRLWYYSKAILHPSVVVVIHGEFNDLAFAHPGDDSWTELQVQPQRRAGFTDIIFRKGLLHALGHSGEIMVFDLDAPGSPMVTRVARPHSHKMWQGCDQNHLVESPDGKDLFQVWSLSRWLPVDGNRRRKSILPGDARMNTEFVVFKLDDDDDDWSEVEDLGDLALFLGLNRSMALSTREFPDLTSSCIYFPDAYRVAHTMDRRFIHDVVAFNLKDGSSHSHLTVSKWNWLPQIWITPDPFSSMLAASSKP</sequence>
<dbReference type="Gene3D" id="1.20.1280.50">
    <property type="match status" value="1"/>
</dbReference>
<dbReference type="OrthoDB" id="1937564at2759"/>
<dbReference type="Pfam" id="PF00646">
    <property type="entry name" value="F-box"/>
    <property type="match status" value="1"/>
</dbReference>
<gene>
    <name evidence="3" type="ORF">COCNU_08G011560</name>
</gene>
<dbReference type="PANTHER" id="PTHR44586">
    <property type="entry name" value="F-BOX DOMAIN CONTAINING PROTEIN, EXPRESSED"/>
    <property type="match status" value="1"/>
</dbReference>
<dbReference type="CDD" id="cd09917">
    <property type="entry name" value="F-box_SF"/>
    <property type="match status" value="1"/>
</dbReference>
<dbReference type="PANTHER" id="PTHR44586:SF25">
    <property type="entry name" value="(WILD MALAYSIAN BANANA) HYPOTHETICAL PROTEIN"/>
    <property type="match status" value="1"/>
</dbReference>
<reference evidence="3" key="2">
    <citation type="submission" date="2019-07" db="EMBL/GenBank/DDBJ databases">
        <authorList>
            <person name="Yang Y."/>
            <person name="Bocs S."/>
            <person name="Baudouin L."/>
        </authorList>
    </citation>
    <scope>NUCLEOTIDE SEQUENCE</scope>
    <source>
        <tissue evidence="3">Spear leaf of Hainan Tall coconut</tissue>
    </source>
</reference>